<keyword evidence="5 7" id="KW-0862">Zinc</keyword>
<evidence type="ECO:0000256" key="6">
    <source>
        <dbReference type="ARBA" id="ARBA00023004"/>
    </source>
</evidence>
<dbReference type="HAMAP" id="MF_00372">
    <property type="entry name" value="HutI"/>
    <property type="match status" value="1"/>
</dbReference>
<dbReference type="GO" id="GO:0005737">
    <property type="term" value="C:cytoplasm"/>
    <property type="evidence" value="ECO:0007669"/>
    <property type="project" value="UniProtKB-SubCell"/>
</dbReference>
<comment type="catalytic activity">
    <reaction evidence="7">
        <text>4-imidazolone-5-propanoate + H2O = N-formimidoyl-L-glutamate</text>
        <dbReference type="Rhea" id="RHEA:23660"/>
        <dbReference type="ChEBI" id="CHEBI:15377"/>
        <dbReference type="ChEBI" id="CHEBI:58928"/>
        <dbReference type="ChEBI" id="CHEBI:77893"/>
        <dbReference type="EC" id="3.5.2.7"/>
    </reaction>
</comment>
<feature type="binding site" evidence="7">
    <location>
        <position position="236"/>
    </location>
    <ligand>
        <name>4-imidazolone-5-propanoate</name>
        <dbReference type="ChEBI" id="CHEBI:77893"/>
    </ligand>
</feature>
<comment type="cofactor">
    <cofactor evidence="7">
        <name>Zn(2+)</name>
        <dbReference type="ChEBI" id="CHEBI:29105"/>
    </cofactor>
    <cofactor evidence="7">
        <name>Fe(3+)</name>
        <dbReference type="ChEBI" id="CHEBI:29034"/>
    </cofactor>
    <text evidence="7">Binds 1 zinc or iron ion per subunit.</text>
</comment>
<feature type="binding site" evidence="7">
    <location>
        <position position="78"/>
    </location>
    <ligand>
        <name>Zn(2+)</name>
        <dbReference type="ChEBI" id="CHEBI:29105"/>
    </ligand>
</feature>
<dbReference type="Gene3D" id="3.20.20.140">
    <property type="entry name" value="Metal-dependent hydrolases"/>
    <property type="match status" value="1"/>
</dbReference>
<dbReference type="InterPro" id="IPR006680">
    <property type="entry name" value="Amidohydro-rel"/>
</dbReference>
<dbReference type="InterPro" id="IPR032466">
    <property type="entry name" value="Metal_Hydrolase"/>
</dbReference>
<dbReference type="AlphaFoldDB" id="A0A934Q7B8"/>
<evidence type="ECO:0000256" key="5">
    <source>
        <dbReference type="ARBA" id="ARBA00022833"/>
    </source>
</evidence>
<feature type="domain" description="Amidohydrolase-related" evidence="8">
    <location>
        <begin position="70"/>
        <end position="411"/>
    </location>
</feature>
<dbReference type="GO" id="GO:0050480">
    <property type="term" value="F:imidazolonepropionase activity"/>
    <property type="evidence" value="ECO:0007669"/>
    <property type="project" value="UniProtKB-UniRule"/>
</dbReference>
<feature type="binding site" evidence="7">
    <location>
        <position position="233"/>
    </location>
    <ligand>
        <name>Fe(3+)</name>
        <dbReference type="ChEBI" id="CHEBI:29034"/>
    </ligand>
</feature>
<keyword evidence="4 7" id="KW-0369">Histidine metabolism</keyword>
<evidence type="ECO:0000313" key="9">
    <source>
        <dbReference type="EMBL" id="MBK0417892.1"/>
    </source>
</evidence>
<comment type="pathway">
    <text evidence="7">Amino-acid degradation; L-histidine degradation into L-glutamate; N-formimidoyl-L-glutamate from L-histidine: step 3/3.</text>
</comment>
<dbReference type="InterPro" id="IPR011059">
    <property type="entry name" value="Metal-dep_hydrolase_composite"/>
</dbReference>
<comment type="similarity">
    <text evidence="7">Belongs to the metallo-dependent hydrolases superfamily. HutI family.</text>
</comment>
<dbReference type="EC" id="3.5.2.7" evidence="1 7"/>
<evidence type="ECO:0000259" key="8">
    <source>
        <dbReference type="Pfam" id="PF01979"/>
    </source>
</evidence>
<evidence type="ECO:0000256" key="1">
    <source>
        <dbReference type="ARBA" id="ARBA00012864"/>
    </source>
</evidence>
<dbReference type="GO" id="GO:0008270">
    <property type="term" value="F:zinc ion binding"/>
    <property type="evidence" value="ECO:0007669"/>
    <property type="project" value="UniProtKB-UniRule"/>
</dbReference>
<evidence type="ECO:0000256" key="7">
    <source>
        <dbReference type="HAMAP-Rule" id="MF_00372"/>
    </source>
</evidence>
<keyword evidence="2 7" id="KW-0479">Metal-binding</keyword>
<comment type="caution">
    <text evidence="9">The sequence shown here is derived from an EMBL/GenBank/DDBJ whole genome shotgun (WGS) entry which is preliminary data.</text>
</comment>
<comment type="function">
    <text evidence="7">Catalyzes the hydrolytic cleavage of the carbon-nitrogen bond in imidazolone-5-propanoate to yield N-formimidoyl-L-glutamate. It is the third step in the universal histidine degradation pathway.</text>
</comment>
<dbReference type="RefSeq" id="WP_200113575.1">
    <property type="nucleotide sequence ID" value="NZ_JAEHOH010000002.1"/>
</dbReference>
<dbReference type="Pfam" id="PF01979">
    <property type="entry name" value="Amidohydro_1"/>
    <property type="match status" value="1"/>
</dbReference>
<feature type="binding site" evidence="7">
    <location>
        <position position="80"/>
    </location>
    <ligand>
        <name>Zn(2+)</name>
        <dbReference type="ChEBI" id="CHEBI:29105"/>
    </ligand>
</feature>
<dbReference type="PANTHER" id="PTHR42752:SF1">
    <property type="entry name" value="IMIDAZOLONEPROPIONASE-RELATED"/>
    <property type="match status" value="1"/>
</dbReference>
<evidence type="ECO:0000256" key="2">
    <source>
        <dbReference type="ARBA" id="ARBA00022723"/>
    </source>
</evidence>
<keyword evidence="7" id="KW-0963">Cytoplasm</keyword>
<feature type="binding site" evidence="7">
    <location>
        <position position="332"/>
    </location>
    <ligand>
        <name>N-formimidoyl-L-glutamate</name>
        <dbReference type="ChEBI" id="CHEBI:58928"/>
    </ligand>
</feature>
<keyword evidence="3 7" id="KW-0378">Hydrolase</keyword>
<evidence type="ECO:0000313" key="10">
    <source>
        <dbReference type="Proteomes" id="UP000608530"/>
    </source>
</evidence>
<dbReference type="Proteomes" id="UP000608530">
    <property type="component" value="Unassembled WGS sequence"/>
</dbReference>
<feature type="binding site" evidence="7">
    <location>
        <position position="328"/>
    </location>
    <ligand>
        <name>Fe(3+)</name>
        <dbReference type="ChEBI" id="CHEBI:29034"/>
    </ligand>
</feature>
<reference evidence="9" key="1">
    <citation type="submission" date="2020-12" db="EMBL/GenBank/DDBJ databases">
        <title>Leucobacter sp. CAS1, isolated from Chromium sludge.</title>
        <authorList>
            <person name="Xu Z."/>
        </authorList>
    </citation>
    <scope>NUCLEOTIDE SEQUENCE</scope>
    <source>
        <strain evidence="9">CSA1</strain>
    </source>
</reference>
<feature type="binding site" evidence="7">
    <location>
        <position position="145"/>
    </location>
    <ligand>
        <name>4-imidazolone-5-propanoate</name>
        <dbReference type="ChEBI" id="CHEBI:77893"/>
    </ligand>
</feature>
<proteinExistence type="inferred from homology"/>
<feature type="binding site" evidence="7">
    <location>
        <position position="330"/>
    </location>
    <ligand>
        <name>N-formimidoyl-L-glutamate</name>
        <dbReference type="ChEBI" id="CHEBI:58928"/>
    </ligand>
</feature>
<comment type="subcellular location">
    <subcellularLocation>
        <location evidence="7">Cytoplasm</location>
    </subcellularLocation>
</comment>
<dbReference type="EMBL" id="JAEHOH010000002">
    <property type="protein sequence ID" value="MBK0417892.1"/>
    <property type="molecule type" value="Genomic_DNA"/>
</dbReference>
<keyword evidence="6 7" id="KW-0408">Iron</keyword>
<sequence>MSEPTASDARAMLIENIGELTTNDPELGEGIGGRIREAAVVVEGGRVAWVGASSSAPAADERFDADGRAVLPGWVDSHTHMVFAGDRTAEFEARMAGEPYAAGGINVTVNATRAASDPELEANLARLVAEARRGGTTTIETKTGYGLTVGDEVRAARLAGRQVDAVTFLGAHVVPAGADSAEYLDLVTGPMLAAVAPYVSAVDVFCETGAFDEAGTRRVLDAARAAGLATRLHGNQLGHGPGARLAVEYGSLSVDHLGFLSDADIEALAGSWSGAGSRSAARGGRGSQGGAHGTVATVLPACDLSTRMPLAPARRLLDAGAVVAIASNCNPGTSYTSSMAFCVATAVLQMGLTIQEAVRAATLGGAMALDMDRDGWTDPAGAVQPAVGAVRAGARADLQLLEAPSATHLAYRPGLPLVSAVWRAGERVV</sequence>
<feature type="binding site" evidence="7">
    <location>
        <position position="172"/>
    </location>
    <ligand>
        <name>4-imidazolone-5-propanoate</name>
        <dbReference type="ChEBI" id="CHEBI:77893"/>
    </ligand>
</feature>
<dbReference type="InterPro" id="IPR005920">
    <property type="entry name" value="HutI"/>
</dbReference>
<feature type="binding site" evidence="7">
    <location>
        <position position="233"/>
    </location>
    <ligand>
        <name>Zn(2+)</name>
        <dbReference type="ChEBI" id="CHEBI:29105"/>
    </ligand>
</feature>
<evidence type="ECO:0000256" key="4">
    <source>
        <dbReference type="ARBA" id="ARBA00022808"/>
    </source>
</evidence>
<dbReference type="PANTHER" id="PTHR42752">
    <property type="entry name" value="IMIDAZOLONEPROPIONASE"/>
    <property type="match status" value="1"/>
</dbReference>
<dbReference type="GO" id="GO:0005506">
    <property type="term" value="F:iron ion binding"/>
    <property type="evidence" value="ECO:0007669"/>
    <property type="project" value="UniProtKB-UniRule"/>
</dbReference>
<dbReference type="SUPFAM" id="SSF51338">
    <property type="entry name" value="Composite domain of metallo-dependent hydrolases"/>
    <property type="match status" value="1"/>
</dbReference>
<feature type="binding site" evidence="7">
    <location>
        <position position="333"/>
    </location>
    <ligand>
        <name>4-imidazolone-5-propanoate</name>
        <dbReference type="ChEBI" id="CHEBI:77893"/>
    </ligand>
</feature>
<keyword evidence="10" id="KW-1185">Reference proteome</keyword>
<dbReference type="SUPFAM" id="SSF51556">
    <property type="entry name" value="Metallo-dependent hydrolases"/>
    <property type="match status" value="1"/>
</dbReference>
<feature type="binding site" evidence="7">
    <location>
        <position position="145"/>
    </location>
    <ligand>
        <name>N-formimidoyl-L-glutamate</name>
        <dbReference type="ChEBI" id="CHEBI:58928"/>
    </ligand>
</feature>
<name>A0A934Q7B8_9MICO</name>
<feature type="binding site" evidence="7">
    <location>
        <position position="87"/>
    </location>
    <ligand>
        <name>4-imidazolone-5-propanoate</name>
        <dbReference type="ChEBI" id="CHEBI:77893"/>
    </ligand>
</feature>
<feature type="binding site" evidence="7">
    <location>
        <position position="328"/>
    </location>
    <ligand>
        <name>Zn(2+)</name>
        <dbReference type="ChEBI" id="CHEBI:29105"/>
    </ligand>
</feature>
<accession>A0A934Q7B8</accession>
<organism evidence="9 10">
    <name type="scientific">Leucobacter chromiisoli</name>
    <dbReference type="NCBI Taxonomy" id="2796471"/>
    <lineage>
        <taxon>Bacteria</taxon>
        <taxon>Bacillati</taxon>
        <taxon>Actinomycetota</taxon>
        <taxon>Actinomycetes</taxon>
        <taxon>Micrococcales</taxon>
        <taxon>Microbacteriaceae</taxon>
        <taxon>Leucobacter</taxon>
    </lineage>
</organism>
<evidence type="ECO:0000256" key="3">
    <source>
        <dbReference type="ARBA" id="ARBA00022801"/>
    </source>
</evidence>
<feature type="binding site" evidence="7">
    <location>
        <position position="80"/>
    </location>
    <ligand>
        <name>Fe(3+)</name>
        <dbReference type="ChEBI" id="CHEBI:29034"/>
    </ligand>
</feature>
<feature type="binding site" evidence="7">
    <location>
        <position position="78"/>
    </location>
    <ligand>
        <name>Fe(3+)</name>
        <dbReference type="ChEBI" id="CHEBI:29034"/>
    </ligand>
</feature>
<gene>
    <name evidence="7" type="primary">hutI</name>
    <name evidence="9" type="ORF">JD276_02430</name>
</gene>
<protein>
    <recommendedName>
        <fullName evidence="1 7">Imidazolonepropionase</fullName>
        <ecNumber evidence="1 7">3.5.2.7</ecNumber>
    </recommendedName>
    <alternativeName>
        <fullName evidence="7">Imidazolone-5-propionate hydrolase</fullName>
    </alternativeName>
</protein>
<dbReference type="GO" id="GO:0019556">
    <property type="term" value="P:L-histidine catabolic process to glutamate and formamide"/>
    <property type="evidence" value="ECO:0007669"/>
    <property type="project" value="InterPro"/>
</dbReference>